<dbReference type="InterPro" id="IPR013785">
    <property type="entry name" value="Aldolase_TIM"/>
</dbReference>
<dbReference type="GO" id="GO:0005737">
    <property type="term" value="C:cytoplasm"/>
    <property type="evidence" value="ECO:0007669"/>
    <property type="project" value="UniProtKB-SubCell"/>
</dbReference>
<dbReference type="RefSeq" id="WP_243332298.1">
    <property type="nucleotide sequence ID" value="NZ_AP027081.1"/>
</dbReference>
<evidence type="ECO:0000256" key="6">
    <source>
        <dbReference type="ARBA" id="ARBA00023270"/>
    </source>
</evidence>
<feature type="binding site" evidence="8">
    <location>
        <position position="156"/>
    </location>
    <ligand>
        <name>1-deoxy-D-xylulose 5-phosphate</name>
        <dbReference type="ChEBI" id="CHEBI:57792"/>
    </ligand>
</feature>
<comment type="subcellular location">
    <subcellularLocation>
        <location evidence="8">Cytoplasm</location>
    </subcellularLocation>
</comment>
<keyword evidence="4 8" id="KW-0808">Transferase</keyword>
<gene>
    <name evidence="8 10" type="primary">thiG</name>
    <name evidence="10" type="ORF">METESE_00350</name>
</gene>
<dbReference type="GO" id="GO:0009229">
    <property type="term" value="P:thiamine diphosphate biosynthetic process"/>
    <property type="evidence" value="ECO:0007669"/>
    <property type="project" value="UniProtKB-UniRule"/>
</dbReference>
<organism evidence="10 11">
    <name type="scientific">Mesoterricola sediminis</name>
    <dbReference type="NCBI Taxonomy" id="2927980"/>
    <lineage>
        <taxon>Bacteria</taxon>
        <taxon>Pseudomonadati</taxon>
        <taxon>Acidobacteriota</taxon>
        <taxon>Holophagae</taxon>
        <taxon>Holophagales</taxon>
        <taxon>Holophagaceae</taxon>
        <taxon>Mesoterricola</taxon>
    </lineage>
</organism>
<comment type="catalytic activity">
    <reaction evidence="7 8">
        <text>[ThiS sulfur-carrier protein]-C-terminal-Gly-aminoethanethioate + 2-iminoacetate + 1-deoxy-D-xylulose 5-phosphate = [ThiS sulfur-carrier protein]-C-terminal Gly-Gly + 2-[(2R,5Z)-2-carboxy-4-methylthiazol-5(2H)-ylidene]ethyl phosphate + 2 H2O + H(+)</text>
        <dbReference type="Rhea" id="RHEA:26297"/>
        <dbReference type="Rhea" id="RHEA-COMP:12909"/>
        <dbReference type="Rhea" id="RHEA-COMP:19908"/>
        <dbReference type="ChEBI" id="CHEBI:15377"/>
        <dbReference type="ChEBI" id="CHEBI:15378"/>
        <dbReference type="ChEBI" id="CHEBI:57792"/>
        <dbReference type="ChEBI" id="CHEBI:62899"/>
        <dbReference type="ChEBI" id="CHEBI:77846"/>
        <dbReference type="ChEBI" id="CHEBI:90778"/>
        <dbReference type="ChEBI" id="CHEBI:232372"/>
        <dbReference type="EC" id="2.8.1.10"/>
    </reaction>
</comment>
<comment type="subunit">
    <text evidence="8">Homotetramer. Forms heterodimers with either ThiH or ThiS.</text>
</comment>
<dbReference type="EMBL" id="AP027081">
    <property type="protein sequence ID" value="BDU75077.1"/>
    <property type="molecule type" value="Genomic_DNA"/>
</dbReference>
<protein>
    <recommendedName>
        <fullName evidence="3 8">Thiazole synthase</fullName>
        <ecNumber evidence="3 8">2.8.1.10</ecNumber>
    </recommendedName>
</protein>
<keyword evidence="8" id="KW-0963">Cytoplasm</keyword>
<accession>A0AA48GVZ3</accession>
<dbReference type="CDD" id="cd04728">
    <property type="entry name" value="ThiG"/>
    <property type="match status" value="1"/>
</dbReference>
<feature type="binding site" evidence="8">
    <location>
        <begin position="185"/>
        <end position="186"/>
    </location>
    <ligand>
        <name>1-deoxy-D-xylulose 5-phosphate</name>
        <dbReference type="ChEBI" id="CHEBI:57792"/>
    </ligand>
</feature>
<keyword evidence="6 8" id="KW-0704">Schiff base</keyword>
<dbReference type="SUPFAM" id="SSF110399">
    <property type="entry name" value="ThiG-like"/>
    <property type="match status" value="1"/>
</dbReference>
<evidence type="ECO:0000256" key="1">
    <source>
        <dbReference type="ARBA" id="ARBA00002834"/>
    </source>
</evidence>
<keyword evidence="5 8" id="KW-0784">Thiamine biosynthesis</keyword>
<comment type="similarity">
    <text evidence="8">Belongs to the ThiG family.</text>
</comment>
<evidence type="ECO:0000313" key="10">
    <source>
        <dbReference type="EMBL" id="BDU75077.1"/>
    </source>
</evidence>
<dbReference type="Pfam" id="PF05690">
    <property type="entry name" value="ThiG"/>
    <property type="match status" value="1"/>
</dbReference>
<proteinExistence type="inferred from homology"/>
<evidence type="ECO:0000256" key="4">
    <source>
        <dbReference type="ARBA" id="ARBA00022679"/>
    </source>
</evidence>
<keyword evidence="11" id="KW-1185">Reference proteome</keyword>
<dbReference type="KEGG" id="msea:METESE_00350"/>
<dbReference type="PANTHER" id="PTHR34266:SF2">
    <property type="entry name" value="THIAZOLE SYNTHASE"/>
    <property type="match status" value="1"/>
</dbReference>
<evidence type="ECO:0000259" key="9">
    <source>
        <dbReference type="Pfam" id="PF05690"/>
    </source>
</evidence>
<feature type="domain" description="Thiazole synthase ThiG" evidence="9">
    <location>
        <begin position="3"/>
        <end position="250"/>
    </location>
</feature>
<evidence type="ECO:0000256" key="7">
    <source>
        <dbReference type="ARBA" id="ARBA00049897"/>
    </source>
</evidence>
<dbReference type="InterPro" id="IPR008867">
    <property type="entry name" value="ThiG"/>
</dbReference>
<dbReference type="AlphaFoldDB" id="A0AA48GVZ3"/>
<dbReference type="Proteomes" id="UP001228113">
    <property type="component" value="Chromosome"/>
</dbReference>
<dbReference type="GO" id="GO:1990107">
    <property type="term" value="F:thiazole synthase activity"/>
    <property type="evidence" value="ECO:0007669"/>
    <property type="project" value="UniProtKB-EC"/>
</dbReference>
<dbReference type="HAMAP" id="MF_00443">
    <property type="entry name" value="ThiG"/>
    <property type="match status" value="1"/>
</dbReference>
<dbReference type="PANTHER" id="PTHR34266">
    <property type="entry name" value="THIAZOLE SYNTHASE"/>
    <property type="match status" value="1"/>
</dbReference>
<name>A0AA48GVZ3_9BACT</name>
<feature type="active site" description="Schiff-base intermediate with DXP" evidence="8">
    <location>
        <position position="95"/>
    </location>
</feature>
<dbReference type="Gene3D" id="3.20.20.70">
    <property type="entry name" value="Aldolase class I"/>
    <property type="match status" value="1"/>
</dbReference>
<comment type="function">
    <text evidence="1 8">Catalyzes the rearrangement of 1-deoxy-D-xylulose 5-phosphate (DXP) to produce the thiazole phosphate moiety of thiamine. Sulfur is provided by the thiocarboxylate moiety of the carrier protein ThiS. In vitro, sulfur can be provided by H(2)S.</text>
</comment>
<dbReference type="InterPro" id="IPR033983">
    <property type="entry name" value="Thiazole_synthase_ThiG"/>
</dbReference>
<evidence type="ECO:0000313" key="11">
    <source>
        <dbReference type="Proteomes" id="UP001228113"/>
    </source>
</evidence>
<comment type="pathway">
    <text evidence="2 8">Cofactor biosynthesis; thiamine diphosphate biosynthesis.</text>
</comment>
<evidence type="ECO:0000256" key="5">
    <source>
        <dbReference type="ARBA" id="ARBA00022977"/>
    </source>
</evidence>
<dbReference type="EC" id="2.8.1.10" evidence="3 8"/>
<evidence type="ECO:0000256" key="2">
    <source>
        <dbReference type="ARBA" id="ARBA00004948"/>
    </source>
</evidence>
<evidence type="ECO:0000256" key="3">
    <source>
        <dbReference type="ARBA" id="ARBA00011960"/>
    </source>
</evidence>
<sequence>MLTIAGRTFENRLVLGTGKYKDFATMKACYEAARVEMVTLAVRRFDLSAQGEDNILNWIPKGMALLPNTAGCYTREDALRVSRLAREALDTPWIKLEVIGDPTSLYPDGEETLRAAEELVKEGFVVLPYLNADPILARKLCDVGVAAIMPLGSAIGSGLGVQNPYVIQIIREIAASYGLPLVVDAGVGTASDAAVAMELGADAVLLNTAVAEAADPVRMARAMDHAVQAGRLAFEAGRMPKRLYASASSPVAGVVGRN</sequence>
<feature type="binding site" evidence="8">
    <location>
        <begin position="207"/>
        <end position="208"/>
    </location>
    <ligand>
        <name>1-deoxy-D-xylulose 5-phosphate</name>
        <dbReference type="ChEBI" id="CHEBI:57792"/>
    </ligand>
</feature>
<evidence type="ECO:0000256" key="8">
    <source>
        <dbReference type="HAMAP-Rule" id="MF_00443"/>
    </source>
</evidence>
<reference evidence="10" key="1">
    <citation type="journal article" date="2023" name="Int. J. Syst. Evol. Microbiol.">
        <title>Mesoterricola silvestris gen. nov., sp. nov., Mesoterricola sediminis sp. nov., Geothrix oryzae sp. nov., Geothrix edaphica sp. nov., Geothrix rubra sp. nov., and Geothrix limicola sp. nov., six novel members of Acidobacteriota isolated from soils.</title>
        <authorList>
            <person name="Itoh H."/>
            <person name="Sugisawa Y."/>
            <person name="Mise K."/>
            <person name="Xu Z."/>
            <person name="Kuniyasu M."/>
            <person name="Ushijima N."/>
            <person name="Kawano K."/>
            <person name="Kobayashi E."/>
            <person name="Shiratori Y."/>
            <person name="Masuda Y."/>
            <person name="Senoo K."/>
        </authorList>
    </citation>
    <scope>NUCLEOTIDE SEQUENCE</scope>
    <source>
        <strain evidence="10">W786</strain>
    </source>
</reference>